<dbReference type="EMBL" id="JAPWGY010000001">
    <property type="protein sequence ID" value="MCZ4279994.1"/>
    <property type="molecule type" value="Genomic_DNA"/>
</dbReference>
<comment type="caution">
    <text evidence="2">The sequence shown here is derived from an EMBL/GenBank/DDBJ whole genome shotgun (WGS) entry which is preliminary data.</text>
</comment>
<reference evidence="2" key="1">
    <citation type="submission" date="2022-12" db="EMBL/GenBank/DDBJ databases">
        <title>Bacterial isolates from different developmental stages of Nematostella vectensis.</title>
        <authorList>
            <person name="Fraune S."/>
        </authorList>
    </citation>
    <scope>NUCLEOTIDE SEQUENCE</scope>
    <source>
        <strain evidence="2">G21630-S1</strain>
    </source>
</reference>
<dbReference type="Proteomes" id="UP001069802">
    <property type="component" value="Unassembled WGS sequence"/>
</dbReference>
<organism evidence="2 3">
    <name type="scientific">Kiloniella laminariae</name>
    <dbReference type="NCBI Taxonomy" id="454162"/>
    <lineage>
        <taxon>Bacteria</taxon>
        <taxon>Pseudomonadati</taxon>
        <taxon>Pseudomonadota</taxon>
        <taxon>Alphaproteobacteria</taxon>
        <taxon>Rhodospirillales</taxon>
        <taxon>Kiloniellaceae</taxon>
        <taxon>Kiloniella</taxon>
    </lineage>
</organism>
<evidence type="ECO:0000313" key="2">
    <source>
        <dbReference type="EMBL" id="MCZ4279994.1"/>
    </source>
</evidence>
<dbReference type="RefSeq" id="WP_269422188.1">
    <property type="nucleotide sequence ID" value="NZ_JAPWGY010000001.1"/>
</dbReference>
<evidence type="ECO:0000313" key="3">
    <source>
        <dbReference type="Proteomes" id="UP001069802"/>
    </source>
</evidence>
<keyword evidence="3" id="KW-1185">Reference proteome</keyword>
<proteinExistence type="predicted"/>
<name>A0ABT4LFW8_9PROT</name>
<sequence length="301" mass="33005">MENKLETIAAVHNNSESLQKKHCSRNKLKVNLCFLLSLSFSLLVSSLFYHTEAQAAGGLVVTPQLVELDSRNRSTALTLANRGDKPETYRISVINYRMDDQGNLYPTGTPAADEGFAEGLFRYAPRQVTLEPGKPQTVRILYRRPATLAEGEYRSHLLFQQVPEALPQAASSSTQAGLSVEIKTIFGITIPVLVRHGQLESHGQLTNIQSSQHNGEKNISLRIARSGKQSLRGDLVALAGGEEVGRLNNVAVYLSTPYRDVVMPLIQDKLSTTSGQDILIEYRPRGDNKAPVIATGKAIIN</sequence>
<dbReference type="SUPFAM" id="SSF49354">
    <property type="entry name" value="PapD-like"/>
    <property type="match status" value="1"/>
</dbReference>
<dbReference type="InterPro" id="IPR013783">
    <property type="entry name" value="Ig-like_fold"/>
</dbReference>
<keyword evidence="1" id="KW-0472">Membrane</keyword>
<protein>
    <submittedName>
        <fullName evidence="2">Fimbria/pilus periplasmic chaperone</fullName>
    </submittedName>
</protein>
<accession>A0ABT4LFW8</accession>
<evidence type="ECO:0000256" key="1">
    <source>
        <dbReference type="SAM" id="Phobius"/>
    </source>
</evidence>
<feature type="transmembrane region" description="Helical" evidence="1">
    <location>
        <begin position="30"/>
        <end position="49"/>
    </location>
</feature>
<dbReference type="Gene3D" id="2.60.40.10">
    <property type="entry name" value="Immunoglobulins"/>
    <property type="match status" value="1"/>
</dbReference>
<keyword evidence="1" id="KW-0812">Transmembrane</keyword>
<dbReference type="InterPro" id="IPR008962">
    <property type="entry name" value="PapD-like_sf"/>
</dbReference>
<keyword evidence="1" id="KW-1133">Transmembrane helix</keyword>
<gene>
    <name evidence="2" type="ORF">O4H49_04340</name>
</gene>